<feature type="domain" description="GCVT N-terminal" evidence="9">
    <location>
        <begin position="7"/>
        <end position="259"/>
    </location>
</feature>
<dbReference type="GO" id="GO:0008483">
    <property type="term" value="F:transaminase activity"/>
    <property type="evidence" value="ECO:0007669"/>
    <property type="project" value="UniProtKB-KW"/>
</dbReference>
<sequence>MRETPLSDWHRQHGAKMMEFGGFLMPVEYPGGILEEHRTVREHVGMFDVSHMGEFLVEGGEAAGFLDRLVTNQPSALAVGQALYTPMCYPDGGTVDDLLIYRLAPERFMLVVNAGNLDKDWQWINQAAGAERVSLKNKSGETGLIALQGPEASAVLSPLVDQDLDHVASYRFLRGQVAGVDALISRTGYTGEDGFEVYLPWDDIITVWEALYQRGVRPIGLGARDTLRLEARLPLYEHELTADITPLEAGLGVFIKWDKGDFAGREALVRQKQEGVRRRLVGLQVEGGIARSGYPVLNSQGAAVGVVTSGTKSPTLGSAIALALVDPEYRPVGTELGVQVRNRTIPARVVKTPFYRRAQAGANQKKEG</sequence>
<comment type="catalytic activity">
    <reaction evidence="6 7">
        <text>N(6)-[(R)-S(8)-aminomethyldihydrolipoyl]-L-lysyl-[protein] + (6S)-5,6,7,8-tetrahydrofolate = N(6)-[(R)-dihydrolipoyl]-L-lysyl-[protein] + (6R)-5,10-methylene-5,6,7,8-tetrahydrofolate + NH4(+)</text>
        <dbReference type="Rhea" id="RHEA:16945"/>
        <dbReference type="Rhea" id="RHEA-COMP:10475"/>
        <dbReference type="Rhea" id="RHEA-COMP:10492"/>
        <dbReference type="ChEBI" id="CHEBI:15636"/>
        <dbReference type="ChEBI" id="CHEBI:28938"/>
        <dbReference type="ChEBI" id="CHEBI:57453"/>
        <dbReference type="ChEBI" id="CHEBI:83100"/>
        <dbReference type="ChEBI" id="CHEBI:83143"/>
        <dbReference type="EC" id="2.1.2.10"/>
    </reaction>
</comment>
<keyword evidence="11" id="KW-0489">Methyltransferase</keyword>
<evidence type="ECO:0000313" key="11">
    <source>
        <dbReference type="EMBL" id="NMP21170.1"/>
    </source>
</evidence>
<dbReference type="Gene3D" id="3.30.70.1400">
    <property type="entry name" value="Aminomethyltransferase beta-barrel domains"/>
    <property type="match status" value="1"/>
</dbReference>
<dbReference type="InterPro" id="IPR029043">
    <property type="entry name" value="GcvT/YgfZ_C"/>
</dbReference>
<proteinExistence type="inferred from homology"/>
<comment type="caution">
    <text evidence="11">The sequence shown here is derived from an EMBL/GenBank/DDBJ whole genome shotgun (WGS) entry which is preliminary data.</text>
</comment>
<gene>
    <name evidence="7 11" type="primary">gcvT</name>
    <name evidence="11" type="ORF">HIJ39_02195</name>
</gene>
<keyword evidence="12" id="KW-1185">Reference proteome</keyword>
<feature type="domain" description="Aminomethyltransferase C-terminal" evidence="10">
    <location>
        <begin position="278"/>
        <end position="355"/>
    </location>
</feature>
<dbReference type="GO" id="GO:0019464">
    <property type="term" value="P:glycine decarboxylation via glycine cleavage system"/>
    <property type="evidence" value="ECO:0007669"/>
    <property type="project" value="UniProtKB-UniRule"/>
</dbReference>
<evidence type="ECO:0000256" key="5">
    <source>
        <dbReference type="ARBA" id="ARBA00031395"/>
    </source>
</evidence>
<dbReference type="GO" id="GO:0004047">
    <property type="term" value="F:aminomethyltransferase activity"/>
    <property type="evidence" value="ECO:0007669"/>
    <property type="project" value="UniProtKB-UniRule"/>
</dbReference>
<dbReference type="Pfam" id="PF08669">
    <property type="entry name" value="GCV_T_C"/>
    <property type="match status" value="1"/>
</dbReference>
<keyword evidence="3 7" id="KW-0032">Aminotransferase</keyword>
<feature type="binding site" evidence="8">
    <location>
        <position position="196"/>
    </location>
    <ligand>
        <name>substrate</name>
    </ligand>
</feature>
<evidence type="ECO:0000256" key="3">
    <source>
        <dbReference type="ARBA" id="ARBA00022576"/>
    </source>
</evidence>
<dbReference type="SUPFAM" id="SSF103025">
    <property type="entry name" value="Folate-binding domain"/>
    <property type="match status" value="1"/>
</dbReference>
<evidence type="ECO:0000256" key="8">
    <source>
        <dbReference type="PIRSR" id="PIRSR006487-1"/>
    </source>
</evidence>
<dbReference type="PANTHER" id="PTHR43757">
    <property type="entry name" value="AMINOMETHYLTRANSFERASE"/>
    <property type="match status" value="1"/>
</dbReference>
<dbReference type="InterPro" id="IPR006223">
    <property type="entry name" value="GcvT"/>
</dbReference>
<dbReference type="InterPro" id="IPR028896">
    <property type="entry name" value="GcvT/YgfZ/DmdA"/>
</dbReference>
<dbReference type="Gene3D" id="4.10.1250.10">
    <property type="entry name" value="Aminomethyltransferase fragment"/>
    <property type="match status" value="1"/>
</dbReference>
<dbReference type="InterPro" id="IPR027266">
    <property type="entry name" value="TrmE/GcvT-like"/>
</dbReference>
<keyword evidence="4 7" id="KW-0808">Transferase</keyword>
<dbReference type="Proteomes" id="UP000533476">
    <property type="component" value="Unassembled WGS sequence"/>
</dbReference>
<dbReference type="HAMAP" id="MF_00259">
    <property type="entry name" value="GcvT"/>
    <property type="match status" value="1"/>
</dbReference>
<evidence type="ECO:0000256" key="4">
    <source>
        <dbReference type="ARBA" id="ARBA00022679"/>
    </source>
</evidence>
<dbReference type="GO" id="GO:0008168">
    <property type="term" value="F:methyltransferase activity"/>
    <property type="evidence" value="ECO:0007669"/>
    <property type="project" value="UniProtKB-KW"/>
</dbReference>
<accession>A0A7Y0Q1C0</accession>
<dbReference type="EMBL" id="JABBVZ010000004">
    <property type="protein sequence ID" value="NMP21170.1"/>
    <property type="molecule type" value="Genomic_DNA"/>
</dbReference>
<dbReference type="InterPro" id="IPR006222">
    <property type="entry name" value="GCVT_N"/>
</dbReference>
<dbReference type="Gene3D" id="2.40.30.110">
    <property type="entry name" value="Aminomethyltransferase beta-barrel domains"/>
    <property type="match status" value="1"/>
</dbReference>
<comment type="similarity">
    <text evidence="1 7">Belongs to the GcvT family.</text>
</comment>
<dbReference type="Gene3D" id="3.30.1360.120">
    <property type="entry name" value="Probable tRNA modification gtpase trme, domain 1"/>
    <property type="match status" value="1"/>
</dbReference>
<dbReference type="NCBIfam" id="NF001567">
    <property type="entry name" value="PRK00389.1"/>
    <property type="match status" value="1"/>
</dbReference>
<comment type="subunit">
    <text evidence="7">The glycine cleavage system is composed of four proteins: P, T, L and H.</text>
</comment>
<dbReference type="SUPFAM" id="SSF101790">
    <property type="entry name" value="Aminomethyltransferase beta-barrel domain"/>
    <property type="match status" value="1"/>
</dbReference>
<protein>
    <recommendedName>
        <fullName evidence="2 7">Aminomethyltransferase</fullName>
        <ecNumber evidence="2 7">2.1.2.10</ecNumber>
    </recommendedName>
    <alternativeName>
        <fullName evidence="5 7">Glycine cleavage system T protein</fullName>
    </alternativeName>
</protein>
<evidence type="ECO:0000259" key="9">
    <source>
        <dbReference type="Pfam" id="PF01571"/>
    </source>
</evidence>
<evidence type="ECO:0000256" key="7">
    <source>
        <dbReference type="HAMAP-Rule" id="MF_00259"/>
    </source>
</evidence>
<dbReference type="NCBIfam" id="TIGR00528">
    <property type="entry name" value="gcvT"/>
    <property type="match status" value="1"/>
</dbReference>
<evidence type="ECO:0000313" key="12">
    <source>
        <dbReference type="Proteomes" id="UP000533476"/>
    </source>
</evidence>
<dbReference type="Pfam" id="PF01571">
    <property type="entry name" value="GCV_T"/>
    <property type="match status" value="1"/>
</dbReference>
<dbReference type="GO" id="GO:0032259">
    <property type="term" value="P:methylation"/>
    <property type="evidence" value="ECO:0007669"/>
    <property type="project" value="UniProtKB-KW"/>
</dbReference>
<evidence type="ECO:0000259" key="10">
    <source>
        <dbReference type="Pfam" id="PF08669"/>
    </source>
</evidence>
<dbReference type="PANTHER" id="PTHR43757:SF2">
    <property type="entry name" value="AMINOMETHYLTRANSFERASE, MITOCHONDRIAL"/>
    <property type="match status" value="1"/>
</dbReference>
<comment type="function">
    <text evidence="7">The glycine cleavage system catalyzes the degradation of glycine.</text>
</comment>
<reference evidence="11 12" key="1">
    <citation type="submission" date="2020-04" db="EMBL/GenBank/DDBJ databases">
        <authorList>
            <person name="Zhang R."/>
            <person name="Schippers A."/>
        </authorList>
    </citation>
    <scope>NUCLEOTIDE SEQUENCE [LARGE SCALE GENOMIC DNA]</scope>
    <source>
        <strain evidence="11 12">DSM 109850</strain>
    </source>
</reference>
<dbReference type="PIRSF" id="PIRSF006487">
    <property type="entry name" value="GcvT"/>
    <property type="match status" value="1"/>
</dbReference>
<evidence type="ECO:0000256" key="2">
    <source>
        <dbReference type="ARBA" id="ARBA00012616"/>
    </source>
</evidence>
<evidence type="ECO:0000256" key="6">
    <source>
        <dbReference type="ARBA" id="ARBA00047665"/>
    </source>
</evidence>
<organism evidence="11 12">
    <name type="scientific">Sulfobacillus harzensis</name>
    <dbReference type="NCBI Taxonomy" id="2729629"/>
    <lineage>
        <taxon>Bacteria</taxon>
        <taxon>Bacillati</taxon>
        <taxon>Bacillota</taxon>
        <taxon>Clostridia</taxon>
        <taxon>Eubacteriales</taxon>
        <taxon>Clostridiales Family XVII. Incertae Sedis</taxon>
        <taxon>Sulfobacillus</taxon>
    </lineage>
</organism>
<dbReference type="RefSeq" id="WP_169096229.1">
    <property type="nucleotide sequence ID" value="NZ_JABBVZ010000004.1"/>
</dbReference>
<dbReference type="InterPro" id="IPR022903">
    <property type="entry name" value="GcvT_bac"/>
</dbReference>
<name>A0A7Y0Q1C0_9FIRM</name>
<dbReference type="EC" id="2.1.2.10" evidence="2 7"/>
<dbReference type="InterPro" id="IPR013977">
    <property type="entry name" value="GcvT_C"/>
</dbReference>
<dbReference type="GO" id="GO:0005829">
    <property type="term" value="C:cytosol"/>
    <property type="evidence" value="ECO:0007669"/>
    <property type="project" value="TreeGrafter"/>
</dbReference>
<dbReference type="FunFam" id="3.30.70.1400:FF:000001">
    <property type="entry name" value="Aminomethyltransferase"/>
    <property type="match status" value="1"/>
</dbReference>
<dbReference type="AlphaFoldDB" id="A0A7Y0Q1C0"/>
<dbReference type="GO" id="GO:0005960">
    <property type="term" value="C:glycine cleavage complex"/>
    <property type="evidence" value="ECO:0007669"/>
    <property type="project" value="InterPro"/>
</dbReference>
<dbReference type="FunFam" id="2.40.30.110:FF:000003">
    <property type="entry name" value="Aminomethyltransferase"/>
    <property type="match status" value="1"/>
</dbReference>
<evidence type="ECO:0000256" key="1">
    <source>
        <dbReference type="ARBA" id="ARBA00008609"/>
    </source>
</evidence>